<dbReference type="EMBL" id="JBHPBY010000119">
    <property type="protein sequence ID" value="MFC1850727.1"/>
    <property type="molecule type" value="Genomic_DNA"/>
</dbReference>
<keyword evidence="3" id="KW-1185">Reference proteome</keyword>
<evidence type="ECO:0000313" key="3">
    <source>
        <dbReference type="Proteomes" id="UP001594351"/>
    </source>
</evidence>
<proteinExistence type="predicted"/>
<name>A0ABV6YX15_UNCC1</name>
<dbReference type="Proteomes" id="UP001594351">
    <property type="component" value="Unassembled WGS sequence"/>
</dbReference>
<keyword evidence="1" id="KW-0812">Transmembrane</keyword>
<protein>
    <submittedName>
        <fullName evidence="2">DUF3185 domain-containing protein</fullName>
    </submittedName>
</protein>
<organism evidence="2 3">
    <name type="scientific">candidate division CSSED10-310 bacterium</name>
    <dbReference type="NCBI Taxonomy" id="2855610"/>
    <lineage>
        <taxon>Bacteria</taxon>
        <taxon>Bacteria division CSSED10-310</taxon>
    </lineage>
</organism>
<accession>A0ABV6YX15</accession>
<gene>
    <name evidence="2" type="ORF">ACFL27_11090</name>
</gene>
<evidence type="ECO:0000256" key="1">
    <source>
        <dbReference type="SAM" id="Phobius"/>
    </source>
</evidence>
<keyword evidence="1" id="KW-0472">Membrane</keyword>
<evidence type="ECO:0000313" key="2">
    <source>
        <dbReference type="EMBL" id="MFC1850727.1"/>
    </source>
</evidence>
<reference evidence="2 3" key="1">
    <citation type="submission" date="2024-09" db="EMBL/GenBank/DDBJ databases">
        <title>Laminarin stimulates single cell rates of sulfate reduction while oxygen inhibits transcriptomic activity in coastal marine sediment.</title>
        <authorList>
            <person name="Lindsay M."/>
            <person name="Orcutt B."/>
            <person name="Emerson D."/>
            <person name="Stepanauskas R."/>
            <person name="D'Angelo T."/>
        </authorList>
    </citation>
    <scope>NUCLEOTIDE SEQUENCE [LARGE SCALE GENOMIC DNA]</scope>
    <source>
        <strain evidence="2">SAG AM-311-K15</strain>
    </source>
</reference>
<keyword evidence="1" id="KW-1133">Transmembrane helix</keyword>
<feature type="transmembrane region" description="Helical" evidence="1">
    <location>
        <begin position="48"/>
        <end position="70"/>
    </location>
</feature>
<comment type="caution">
    <text evidence="2">The sequence shown here is derived from an EMBL/GenBank/DDBJ whole genome shotgun (WGS) entry which is preliminary data.</text>
</comment>
<sequence>MKTYMVIGIILIAIAIIAFVYQGITYTTREKVVDFGPLQVSADKTRTIPLPPIVGAIALAGGIGLLVLGIKNKKS</sequence>
<feature type="transmembrane region" description="Helical" evidence="1">
    <location>
        <begin position="7"/>
        <end position="28"/>
    </location>
</feature>